<keyword evidence="2" id="KW-1185">Reference proteome</keyword>
<sequence>MTITRSSAMPRIARPDSRAVFLSHWFVGDAVTGRAVLDEIGDAWERTAWPEGILAFSAYLSADGDTVMTYTQCADDTAYRPFVRALPAAVARVEPVEYRLRRDVVLDSSAAAPGAIVIASFDVDGPERQETIVAAVAANLERSPSAERGGLIASHFHASLDGTRVINYAEWTTDEAHVLFLEGATRHGSLRITNDMPGVRPIGFKRYHLHHALARAEDVVVL</sequence>
<dbReference type="InterPro" id="IPR011008">
    <property type="entry name" value="Dimeric_a/b-barrel"/>
</dbReference>
<dbReference type="AlphaFoldDB" id="A0A1H3SFB4"/>
<name>A0A1H3SFB4_9PSEU</name>
<dbReference type="SUPFAM" id="SSF54909">
    <property type="entry name" value="Dimeric alpha+beta barrel"/>
    <property type="match status" value="1"/>
</dbReference>
<dbReference type="RefSeq" id="WP_091299118.1">
    <property type="nucleotide sequence ID" value="NZ_FNON01000013.1"/>
</dbReference>
<organism evidence="1 2">
    <name type="scientific">Amycolatopsis xylanica</name>
    <dbReference type="NCBI Taxonomy" id="589385"/>
    <lineage>
        <taxon>Bacteria</taxon>
        <taxon>Bacillati</taxon>
        <taxon>Actinomycetota</taxon>
        <taxon>Actinomycetes</taxon>
        <taxon>Pseudonocardiales</taxon>
        <taxon>Pseudonocardiaceae</taxon>
        <taxon>Amycolatopsis</taxon>
    </lineage>
</organism>
<proteinExistence type="predicted"/>
<reference evidence="1 2" key="1">
    <citation type="submission" date="2016-10" db="EMBL/GenBank/DDBJ databases">
        <authorList>
            <person name="de Groot N.N."/>
        </authorList>
    </citation>
    <scope>NUCLEOTIDE SEQUENCE [LARGE SCALE GENOMIC DNA]</scope>
    <source>
        <strain evidence="1 2">CPCC 202699</strain>
    </source>
</reference>
<keyword evidence="1" id="KW-0560">Oxidoreductase</keyword>
<dbReference type="Proteomes" id="UP000199515">
    <property type="component" value="Unassembled WGS sequence"/>
</dbReference>
<gene>
    <name evidence="1" type="ORF">SAMN05421504_113183</name>
</gene>
<dbReference type="STRING" id="589385.SAMN05421504_113183"/>
<dbReference type="EMBL" id="FNON01000013">
    <property type="protein sequence ID" value="SDZ36594.1"/>
    <property type="molecule type" value="Genomic_DNA"/>
</dbReference>
<keyword evidence="1" id="KW-0503">Monooxygenase</keyword>
<evidence type="ECO:0000313" key="1">
    <source>
        <dbReference type="EMBL" id="SDZ36594.1"/>
    </source>
</evidence>
<dbReference type="Gene3D" id="3.30.70.100">
    <property type="match status" value="2"/>
</dbReference>
<accession>A0A1H3SFB4</accession>
<dbReference type="GO" id="GO:0004497">
    <property type="term" value="F:monooxygenase activity"/>
    <property type="evidence" value="ECO:0007669"/>
    <property type="project" value="UniProtKB-KW"/>
</dbReference>
<evidence type="ECO:0000313" key="2">
    <source>
        <dbReference type="Proteomes" id="UP000199515"/>
    </source>
</evidence>
<protein>
    <submittedName>
        <fullName evidence="1">Antibiotic biosynthesis monooxygenase</fullName>
    </submittedName>
</protein>
<dbReference type="OrthoDB" id="1493813at2"/>